<keyword evidence="1" id="KW-1133">Transmembrane helix</keyword>
<evidence type="ECO:0000313" key="2">
    <source>
        <dbReference type="EMBL" id="QHU08615.1"/>
    </source>
</evidence>
<feature type="transmembrane region" description="Helical" evidence="1">
    <location>
        <begin position="41"/>
        <end position="63"/>
    </location>
</feature>
<accession>A0A6C0JS80</accession>
<feature type="transmembrane region" description="Helical" evidence="1">
    <location>
        <begin position="83"/>
        <end position="105"/>
    </location>
</feature>
<evidence type="ECO:0000256" key="1">
    <source>
        <dbReference type="SAM" id="Phobius"/>
    </source>
</evidence>
<keyword evidence="1" id="KW-0812">Transmembrane</keyword>
<organism evidence="2">
    <name type="scientific">viral metagenome</name>
    <dbReference type="NCBI Taxonomy" id="1070528"/>
    <lineage>
        <taxon>unclassified sequences</taxon>
        <taxon>metagenomes</taxon>
        <taxon>organismal metagenomes</taxon>
    </lineage>
</organism>
<evidence type="ECO:0008006" key="3">
    <source>
        <dbReference type="Google" id="ProtNLM"/>
    </source>
</evidence>
<sequence>MSVQALRKTTAPAKSKMSPTTIPMETETAIVVVQKPDHKRVVIESVVVFIIAFIVIWAALYFLSPKYVTRSESSELSDSEHCWYWKPVLGVGFVALIIAIIYGAFRHHQQNK</sequence>
<keyword evidence="1" id="KW-0472">Membrane</keyword>
<dbReference type="EMBL" id="MN740698">
    <property type="protein sequence ID" value="QHU08615.1"/>
    <property type="molecule type" value="Genomic_DNA"/>
</dbReference>
<proteinExistence type="predicted"/>
<reference evidence="2" key="1">
    <citation type="journal article" date="2020" name="Nature">
        <title>Giant virus diversity and host interactions through global metagenomics.</title>
        <authorList>
            <person name="Schulz F."/>
            <person name="Roux S."/>
            <person name="Paez-Espino D."/>
            <person name="Jungbluth S."/>
            <person name="Walsh D.A."/>
            <person name="Denef V.J."/>
            <person name="McMahon K.D."/>
            <person name="Konstantinidis K.T."/>
            <person name="Eloe-Fadrosh E.A."/>
            <person name="Kyrpides N.C."/>
            <person name="Woyke T."/>
        </authorList>
    </citation>
    <scope>NUCLEOTIDE SEQUENCE</scope>
    <source>
        <strain evidence="2">GVMAG-S-1063924-116</strain>
    </source>
</reference>
<name>A0A6C0JS80_9ZZZZ</name>
<protein>
    <recommendedName>
        <fullName evidence="3">Transmembrane protein</fullName>
    </recommendedName>
</protein>
<dbReference type="AlphaFoldDB" id="A0A6C0JS80"/>